<dbReference type="AlphaFoldDB" id="A0A0G9HBY3"/>
<dbReference type="PATRIC" id="fig|1440763.5.peg.2302"/>
<name>A0A0G9HBY3_9GAMM</name>
<reference evidence="3" key="1">
    <citation type="submission" date="2016-09" db="EMBL/GenBank/DDBJ databases">
        <authorList>
            <person name="Lysoe E."/>
        </authorList>
    </citation>
    <scope>NUCLEOTIDE SEQUENCE [LARGE SCALE GENOMIC DNA]</scope>
    <source>
        <strain evidence="3">LJ96T</strain>
    </source>
</reference>
<accession>A0A0G9HBY3</accession>
<proteinExistence type="predicted"/>
<evidence type="ECO:0000313" key="3">
    <source>
        <dbReference type="Proteomes" id="UP000182987"/>
    </source>
</evidence>
<feature type="region of interest" description="Disordered" evidence="1">
    <location>
        <begin position="1"/>
        <end position="73"/>
    </location>
</feature>
<keyword evidence="3" id="KW-1185">Reference proteome</keyword>
<dbReference type="Proteomes" id="UP000182987">
    <property type="component" value="Chromosome"/>
</dbReference>
<feature type="compositionally biased region" description="Basic and acidic residues" evidence="1">
    <location>
        <begin position="51"/>
        <end position="73"/>
    </location>
</feature>
<feature type="compositionally biased region" description="Basic and acidic residues" evidence="1">
    <location>
        <begin position="21"/>
        <end position="42"/>
    </location>
</feature>
<protein>
    <submittedName>
        <fullName evidence="2">Uncharacterized protein</fullName>
    </submittedName>
</protein>
<gene>
    <name evidence="2" type="ORF">BJI69_18900</name>
</gene>
<organism evidence="2 3">
    <name type="scientific">Luteibacter rhizovicinus DSM 16549</name>
    <dbReference type="NCBI Taxonomy" id="1440763"/>
    <lineage>
        <taxon>Bacteria</taxon>
        <taxon>Pseudomonadati</taxon>
        <taxon>Pseudomonadota</taxon>
        <taxon>Gammaproteobacteria</taxon>
        <taxon>Lysobacterales</taxon>
        <taxon>Rhodanobacteraceae</taxon>
        <taxon>Luteibacter</taxon>
    </lineage>
</organism>
<evidence type="ECO:0000256" key="1">
    <source>
        <dbReference type="SAM" id="MobiDB-lite"/>
    </source>
</evidence>
<dbReference type="OrthoDB" id="5958895at2"/>
<sequence>MWEAPASVATRPASNGNDDTQESKMTDDKKDQPTSGYREDNLKPSQGKPKVPGEGHPKESQNDPDQKPGKQGS</sequence>
<dbReference type="RefSeq" id="WP_046968013.1">
    <property type="nucleotide sequence ID" value="NZ_CP017480.1"/>
</dbReference>
<dbReference type="EMBL" id="CP017480">
    <property type="protein sequence ID" value="APG05764.1"/>
    <property type="molecule type" value="Genomic_DNA"/>
</dbReference>
<dbReference type="KEGG" id="lrz:BJI69_18900"/>
<evidence type="ECO:0000313" key="2">
    <source>
        <dbReference type="EMBL" id="APG05764.1"/>
    </source>
</evidence>